<evidence type="ECO:0000313" key="1">
    <source>
        <dbReference type="EMBL" id="EJD36471.1"/>
    </source>
</evidence>
<organism evidence="1 2">
    <name type="scientific">Auricularia subglabra (strain TFB-10046 / SS5)</name>
    <name type="common">White-rot fungus</name>
    <name type="synonym">Auricularia delicata (strain TFB10046)</name>
    <dbReference type="NCBI Taxonomy" id="717982"/>
    <lineage>
        <taxon>Eukaryota</taxon>
        <taxon>Fungi</taxon>
        <taxon>Dikarya</taxon>
        <taxon>Basidiomycota</taxon>
        <taxon>Agaricomycotina</taxon>
        <taxon>Agaricomycetes</taxon>
        <taxon>Auriculariales</taxon>
        <taxon>Auriculariaceae</taxon>
        <taxon>Auricularia</taxon>
    </lineage>
</organism>
<dbReference type="OMA" id="MSHVVEC"/>
<feature type="non-terminal residue" evidence="1">
    <location>
        <position position="1"/>
    </location>
</feature>
<protein>
    <submittedName>
        <fullName evidence="1">Uncharacterized protein</fullName>
    </submittedName>
</protein>
<dbReference type="eggNOG" id="ENOG502S64X">
    <property type="taxonomic scope" value="Eukaryota"/>
</dbReference>
<evidence type="ECO:0000313" key="2">
    <source>
        <dbReference type="Proteomes" id="UP000006514"/>
    </source>
</evidence>
<name>J0D9K0_AURST</name>
<dbReference type="EMBL" id="JH687860">
    <property type="protein sequence ID" value="EJD36471.1"/>
    <property type="molecule type" value="Genomic_DNA"/>
</dbReference>
<gene>
    <name evidence="1" type="ORF">AURDEDRAFT_44063</name>
</gene>
<reference evidence="2" key="1">
    <citation type="journal article" date="2012" name="Science">
        <title>The Paleozoic origin of enzymatic lignin decomposition reconstructed from 31 fungal genomes.</title>
        <authorList>
            <person name="Floudas D."/>
            <person name="Binder M."/>
            <person name="Riley R."/>
            <person name="Barry K."/>
            <person name="Blanchette R.A."/>
            <person name="Henrissat B."/>
            <person name="Martinez A.T."/>
            <person name="Otillar R."/>
            <person name="Spatafora J.W."/>
            <person name="Yadav J.S."/>
            <person name="Aerts A."/>
            <person name="Benoit I."/>
            <person name="Boyd A."/>
            <person name="Carlson A."/>
            <person name="Copeland A."/>
            <person name="Coutinho P.M."/>
            <person name="de Vries R.P."/>
            <person name="Ferreira P."/>
            <person name="Findley K."/>
            <person name="Foster B."/>
            <person name="Gaskell J."/>
            <person name="Glotzer D."/>
            <person name="Gorecki P."/>
            <person name="Heitman J."/>
            <person name="Hesse C."/>
            <person name="Hori C."/>
            <person name="Igarashi K."/>
            <person name="Jurgens J.A."/>
            <person name="Kallen N."/>
            <person name="Kersten P."/>
            <person name="Kohler A."/>
            <person name="Kuees U."/>
            <person name="Kumar T.K.A."/>
            <person name="Kuo A."/>
            <person name="LaButti K."/>
            <person name="Larrondo L.F."/>
            <person name="Lindquist E."/>
            <person name="Ling A."/>
            <person name="Lombard V."/>
            <person name="Lucas S."/>
            <person name="Lundell T."/>
            <person name="Martin R."/>
            <person name="McLaughlin D.J."/>
            <person name="Morgenstern I."/>
            <person name="Morin E."/>
            <person name="Murat C."/>
            <person name="Nagy L.G."/>
            <person name="Nolan M."/>
            <person name="Ohm R.A."/>
            <person name="Patyshakuliyeva A."/>
            <person name="Rokas A."/>
            <person name="Ruiz-Duenas F.J."/>
            <person name="Sabat G."/>
            <person name="Salamov A."/>
            <person name="Samejima M."/>
            <person name="Schmutz J."/>
            <person name="Slot J.C."/>
            <person name="St John F."/>
            <person name="Stenlid J."/>
            <person name="Sun H."/>
            <person name="Sun S."/>
            <person name="Syed K."/>
            <person name="Tsang A."/>
            <person name="Wiebenga A."/>
            <person name="Young D."/>
            <person name="Pisabarro A."/>
            <person name="Eastwood D.C."/>
            <person name="Martin F."/>
            <person name="Cullen D."/>
            <person name="Grigoriev I.V."/>
            <person name="Hibbett D.S."/>
        </authorList>
    </citation>
    <scope>NUCLEOTIDE SEQUENCE [LARGE SCALE GENOMIC DNA]</scope>
    <source>
        <strain evidence="2">TFB10046</strain>
    </source>
</reference>
<feature type="non-terminal residue" evidence="1">
    <location>
        <position position="127"/>
    </location>
</feature>
<accession>J0D9K0</accession>
<dbReference type="KEGG" id="adl:AURDEDRAFT_44063"/>
<dbReference type="InParanoid" id="J0D9K0"/>
<dbReference type="OrthoDB" id="2691851at2759"/>
<proteinExistence type="predicted"/>
<sequence length="127" mass="14299">FLDLMHMVKNTFICVAKTKISNPEGKFWLLLLGTDRLETAFGILRSIVGNDANADVLRLGTCMSHVVECANIFARYPHWDRQPRRLRMPPMTADGEITRNADHINPASWTGDVSVRTVVVSTCWQLG</sequence>
<dbReference type="AlphaFoldDB" id="J0D9K0"/>
<dbReference type="Proteomes" id="UP000006514">
    <property type="component" value="Unassembled WGS sequence"/>
</dbReference>
<keyword evidence="2" id="KW-1185">Reference proteome</keyword>